<gene>
    <name evidence="2" type="ORF">IRJ16_12965</name>
</gene>
<sequence length="165" mass="19091">MKKYLVILGLMFCAVTSRAQTLAFGDMVDLVNLSVPQIELVLIQTGKFKINDKQEIYGQILNYYQTIDKNKTPIKGETMIVGAYRTTADGMKLKTITYNTIYEAFVENLMKQIVRFGYKQTFKGHDRVKRMFIFDNQLNHITVLFKNDHSLNSIIIRQKELGIEP</sequence>
<dbReference type="Proteomes" id="UP000622475">
    <property type="component" value="Unassembled WGS sequence"/>
</dbReference>
<name>A0A929KZG7_9SPHI</name>
<dbReference type="AlphaFoldDB" id="A0A929KZG7"/>
<organism evidence="2 3">
    <name type="scientific">Mucilaginibacter myungsuensis</name>
    <dbReference type="NCBI Taxonomy" id="649104"/>
    <lineage>
        <taxon>Bacteria</taxon>
        <taxon>Pseudomonadati</taxon>
        <taxon>Bacteroidota</taxon>
        <taxon>Sphingobacteriia</taxon>
        <taxon>Sphingobacteriales</taxon>
        <taxon>Sphingobacteriaceae</taxon>
        <taxon>Mucilaginibacter</taxon>
    </lineage>
</organism>
<dbReference type="EMBL" id="JADFFL010000004">
    <property type="protein sequence ID" value="MBE9662798.1"/>
    <property type="molecule type" value="Genomic_DNA"/>
</dbReference>
<comment type="caution">
    <text evidence="2">The sequence shown here is derived from an EMBL/GenBank/DDBJ whole genome shotgun (WGS) entry which is preliminary data.</text>
</comment>
<keyword evidence="3" id="KW-1185">Reference proteome</keyword>
<reference evidence="2" key="1">
    <citation type="submission" date="2020-10" db="EMBL/GenBank/DDBJ databases">
        <title>Mucilaginibacter mali sp. nov., isolated from rhizosphere soil of apple orchard.</title>
        <authorList>
            <person name="Lee J.-S."/>
            <person name="Kim H.S."/>
            <person name="Kim J.-S."/>
        </authorList>
    </citation>
    <scope>NUCLEOTIDE SEQUENCE</scope>
    <source>
        <strain evidence="2">KCTC 22746</strain>
    </source>
</reference>
<evidence type="ECO:0000313" key="2">
    <source>
        <dbReference type="EMBL" id="MBE9662798.1"/>
    </source>
</evidence>
<proteinExistence type="predicted"/>
<evidence type="ECO:0000313" key="3">
    <source>
        <dbReference type="Proteomes" id="UP000622475"/>
    </source>
</evidence>
<feature type="chain" id="PRO_5036861133" description="Intein" evidence="1">
    <location>
        <begin position="20"/>
        <end position="165"/>
    </location>
</feature>
<evidence type="ECO:0000256" key="1">
    <source>
        <dbReference type="SAM" id="SignalP"/>
    </source>
</evidence>
<dbReference type="RefSeq" id="WP_194112021.1">
    <property type="nucleotide sequence ID" value="NZ_JADFFL010000004.1"/>
</dbReference>
<protein>
    <recommendedName>
        <fullName evidence="4">Intein</fullName>
    </recommendedName>
</protein>
<accession>A0A929KZG7</accession>
<evidence type="ECO:0008006" key="4">
    <source>
        <dbReference type="Google" id="ProtNLM"/>
    </source>
</evidence>
<keyword evidence="1" id="KW-0732">Signal</keyword>
<feature type="signal peptide" evidence="1">
    <location>
        <begin position="1"/>
        <end position="19"/>
    </location>
</feature>